<dbReference type="CDD" id="cd13542">
    <property type="entry name" value="PBP2_FutA1_ilke"/>
    <property type="match status" value="1"/>
</dbReference>
<feature type="region of interest" description="Disordered" evidence="2">
    <location>
        <begin position="1"/>
        <end position="29"/>
    </location>
</feature>
<organism evidence="3 4">
    <name type="scientific">Lysobacter korlensis</name>
    <dbReference type="NCBI Taxonomy" id="553636"/>
    <lineage>
        <taxon>Bacteria</taxon>
        <taxon>Pseudomonadati</taxon>
        <taxon>Pseudomonadota</taxon>
        <taxon>Gammaproteobacteria</taxon>
        <taxon>Lysobacterales</taxon>
        <taxon>Lysobacteraceae</taxon>
        <taxon>Lysobacter</taxon>
    </lineage>
</organism>
<comment type="caution">
    <text evidence="3">The sequence shown here is derived from an EMBL/GenBank/DDBJ whole genome shotgun (WGS) entry which is preliminary data.</text>
</comment>
<sequence>MRYADGPAPIQPRGSDVPGQVPSRSPLRQCRVPSGHTCVGALPFTPNRIRRGLQMRFSVLAVSLLVLTAACGKQAEPEAQPAAADAKPAAPAAAQELVVYTSRNEQLVKPLFDQYTKETGTKVTYLTDKAPPLMERLRAEGDRTQADVLITVDAGNLWQAANLGLLQPIDSPTLQANIPAHLRDPENRWVGLSVRARTIVHDPKAVPATELSTYEDLADPKWRGKLCLRTSKSEYNQSLVATMIATLGPERTEQVVKGWAENLAAPPFANDVAVIEAIEAGRCSVGIVNSYYLGRQQRDKPELAVKPFWPNQGDRGVHVNVSGAGVTKHSDNPEAARAFIEWLSSEKAQALYANENMEYPANPKIEAAPLVEGWGDYKADVINVSEAGRLQAEAVKLMDRAGYR</sequence>
<keyword evidence="1" id="KW-0732">Signal</keyword>
<reference evidence="3 4" key="1">
    <citation type="submission" date="2024-09" db="EMBL/GenBank/DDBJ databases">
        <authorList>
            <person name="Sun Q."/>
            <person name="Mori K."/>
        </authorList>
    </citation>
    <scope>NUCLEOTIDE SEQUENCE [LARGE SCALE GENOMIC DNA]</scope>
    <source>
        <strain evidence="3 4">KCTC 23076</strain>
    </source>
</reference>
<accession>A0ABV6RI97</accession>
<dbReference type="Pfam" id="PF13343">
    <property type="entry name" value="SBP_bac_6"/>
    <property type="match status" value="1"/>
</dbReference>
<dbReference type="PANTHER" id="PTHR30006">
    <property type="entry name" value="THIAMINE-BINDING PERIPLASMIC PROTEIN-RELATED"/>
    <property type="match status" value="1"/>
</dbReference>
<proteinExistence type="predicted"/>
<evidence type="ECO:0000313" key="3">
    <source>
        <dbReference type="EMBL" id="MFC0676713.1"/>
    </source>
</evidence>
<keyword evidence="4" id="KW-1185">Reference proteome</keyword>
<name>A0ABV6RI97_9GAMM</name>
<evidence type="ECO:0000313" key="4">
    <source>
        <dbReference type="Proteomes" id="UP001589896"/>
    </source>
</evidence>
<dbReference type="PANTHER" id="PTHR30006:SF15">
    <property type="entry name" value="IRON-UTILIZATION PERIPLASMIC PROTEIN"/>
    <property type="match status" value="1"/>
</dbReference>
<evidence type="ECO:0000256" key="1">
    <source>
        <dbReference type="ARBA" id="ARBA00022729"/>
    </source>
</evidence>
<dbReference type="SUPFAM" id="SSF53850">
    <property type="entry name" value="Periplasmic binding protein-like II"/>
    <property type="match status" value="1"/>
</dbReference>
<evidence type="ECO:0000256" key="2">
    <source>
        <dbReference type="SAM" id="MobiDB-lite"/>
    </source>
</evidence>
<gene>
    <name evidence="3" type="ORF">ACFFGH_02445</name>
</gene>
<protein>
    <submittedName>
        <fullName evidence="3">Fe(3+) ABC transporter substrate-binding protein</fullName>
    </submittedName>
</protein>
<dbReference type="EMBL" id="JBHLTG010000001">
    <property type="protein sequence ID" value="MFC0676713.1"/>
    <property type="molecule type" value="Genomic_DNA"/>
</dbReference>
<dbReference type="Gene3D" id="3.40.190.10">
    <property type="entry name" value="Periplasmic binding protein-like II"/>
    <property type="match status" value="2"/>
</dbReference>
<dbReference type="Proteomes" id="UP001589896">
    <property type="component" value="Unassembled WGS sequence"/>
</dbReference>